<dbReference type="EMBL" id="JAELVF020000001">
    <property type="protein sequence ID" value="MBU7596824.1"/>
    <property type="molecule type" value="Genomic_DNA"/>
</dbReference>
<sequence>MARQRGKDDTRRRPKGAGGRARNRVVHIFAEGEVTEEQYLDLVMAEGTPKNPAETAVHRVRTSSVATKDRKPLPLVDLAVAALRKAEREAEQGGLTKKHWAWPQVWVLFDRDDHKQIPTAFSRAREAGVQVAYSHPCFELWRLLHYKNRTVGFGGGKCHSASSALRSQPGFAKTYGHNVRSVSEDRAKKVVLDQIKGGYADARKFAAKLNEQHTGPDQSHWDPYTNVYELIEDGLGLSGY</sequence>
<dbReference type="InterPro" id="IPR025591">
    <property type="entry name" value="RloB"/>
</dbReference>
<feature type="compositionally biased region" description="Basic and acidic residues" evidence="1">
    <location>
        <begin position="1"/>
        <end position="11"/>
    </location>
</feature>
<evidence type="ECO:0000256" key="1">
    <source>
        <dbReference type="SAM" id="MobiDB-lite"/>
    </source>
</evidence>
<name>A0A949N3G1_9ACTN</name>
<dbReference type="AlphaFoldDB" id="A0A949N3G1"/>
<dbReference type="Pfam" id="PF13707">
    <property type="entry name" value="RloB"/>
    <property type="match status" value="1"/>
</dbReference>
<reference evidence="2" key="1">
    <citation type="submission" date="2021-06" db="EMBL/GenBank/DDBJ databases">
        <title>Sequencing of actinobacteria type strains.</title>
        <authorList>
            <person name="Nguyen G.-S."/>
            <person name="Wentzel A."/>
        </authorList>
    </citation>
    <scope>NUCLEOTIDE SEQUENCE</scope>
    <source>
        <strain evidence="2">P38-E01</strain>
    </source>
</reference>
<gene>
    <name evidence="2" type="ORF">JGS22_004025</name>
</gene>
<feature type="region of interest" description="Disordered" evidence="1">
    <location>
        <begin position="1"/>
        <end position="22"/>
    </location>
</feature>
<keyword evidence="3" id="KW-1185">Reference proteome</keyword>
<protein>
    <submittedName>
        <fullName evidence="2">RloB family protein</fullName>
    </submittedName>
</protein>
<proteinExistence type="predicted"/>
<dbReference type="Proteomes" id="UP000694501">
    <property type="component" value="Unassembled WGS sequence"/>
</dbReference>
<organism evidence="2 3">
    <name type="scientific">Streptomyces tardus</name>
    <dbReference type="NCBI Taxonomy" id="2780544"/>
    <lineage>
        <taxon>Bacteria</taxon>
        <taxon>Bacillati</taxon>
        <taxon>Actinomycetota</taxon>
        <taxon>Actinomycetes</taxon>
        <taxon>Kitasatosporales</taxon>
        <taxon>Streptomycetaceae</taxon>
        <taxon>Streptomyces</taxon>
    </lineage>
</organism>
<dbReference type="RefSeq" id="WP_216814831.1">
    <property type="nucleotide sequence ID" value="NZ_JAELVF020000001.1"/>
</dbReference>
<evidence type="ECO:0000313" key="2">
    <source>
        <dbReference type="EMBL" id="MBU7596824.1"/>
    </source>
</evidence>
<comment type="caution">
    <text evidence="2">The sequence shown here is derived from an EMBL/GenBank/DDBJ whole genome shotgun (WGS) entry which is preliminary data.</text>
</comment>
<accession>A0A949N3G1</accession>
<evidence type="ECO:0000313" key="3">
    <source>
        <dbReference type="Proteomes" id="UP000694501"/>
    </source>
</evidence>